<evidence type="ECO:0000313" key="3">
    <source>
        <dbReference type="Proteomes" id="UP000076842"/>
    </source>
</evidence>
<evidence type="ECO:0000313" key="2">
    <source>
        <dbReference type="EMBL" id="KZT60872.1"/>
    </source>
</evidence>
<feature type="compositionally biased region" description="Basic and acidic residues" evidence="1">
    <location>
        <begin position="531"/>
        <end position="544"/>
    </location>
</feature>
<keyword evidence="3" id="KW-1185">Reference proteome</keyword>
<proteinExistence type="predicted"/>
<accession>A0A165IQJ9</accession>
<dbReference type="InParanoid" id="A0A165IQJ9"/>
<reference evidence="2 3" key="1">
    <citation type="journal article" date="2016" name="Mol. Biol. Evol.">
        <title>Comparative Genomics of Early-Diverging Mushroom-Forming Fungi Provides Insights into the Origins of Lignocellulose Decay Capabilities.</title>
        <authorList>
            <person name="Nagy L.G."/>
            <person name="Riley R."/>
            <person name="Tritt A."/>
            <person name="Adam C."/>
            <person name="Daum C."/>
            <person name="Floudas D."/>
            <person name="Sun H."/>
            <person name="Yadav J.S."/>
            <person name="Pangilinan J."/>
            <person name="Larsson K.H."/>
            <person name="Matsuura K."/>
            <person name="Barry K."/>
            <person name="Labutti K."/>
            <person name="Kuo R."/>
            <person name="Ohm R.A."/>
            <person name="Bhattacharya S.S."/>
            <person name="Shirouzu T."/>
            <person name="Yoshinaga Y."/>
            <person name="Martin F.M."/>
            <person name="Grigoriev I.V."/>
            <person name="Hibbett D.S."/>
        </authorList>
    </citation>
    <scope>NUCLEOTIDE SEQUENCE [LARGE SCALE GENOMIC DNA]</scope>
    <source>
        <strain evidence="2 3">HHB12733</strain>
    </source>
</reference>
<protein>
    <submittedName>
        <fullName evidence="2">Uncharacterized protein</fullName>
    </submittedName>
</protein>
<dbReference type="EMBL" id="KV423927">
    <property type="protein sequence ID" value="KZT60872.1"/>
    <property type="molecule type" value="Genomic_DNA"/>
</dbReference>
<sequence length="766" mass="87145">MPAGEREGNEWQISWSERMPEIAERLLDLLYTVKGIPTKAEQEDVRAMDIERGKEEMTALATVLLWYYVGLAGTLPETILWRVERFVRIAQSLYDRNQQSLPTGEEGLDLHYIRIPEEWNEKYSIIKRLRVDFPSKPEDIGPTLGILGVLMDVDENTMETAWVGWESRLRILHGELWEEIFRMIGPPVRLEASKTSDATAFTTLTGSIWSLVDESAQAMMINEWTGRLQAILLQHALYSRDLLWWFGPRFASGILFQEYMPRTVTHYAFGLAPWLWSIAPLNVRERHKPTKWWEANSAYRTFYIQECLRRAQSDVVCYLHRVPISDKLIGVLLVFLDQLMDLICDSPNLSIPIPADFLPGMLFASFRIEALMGCRPEVFAKAVEVLNGLHMFAQLCPAVTDGLPDVLLMPPSLLQPHVQRLDMAYNTRLEEMKREIEAAQKQLESTRSGEDARNPLLGPTATCNPTGGPSIDEPEPAQMDDYTMHDVGDDGLAPPSLALETDGSAMAVEGDGWSAASRPDIDASKSATQVRIEDLGPKQKEGSKKARKGSHSLSVRTIVIDADVKHDCDYLVPLATPTVTPVLDDPRRKLDNFFSTGPFDCSILLRLKTYKTDEILKQYRPEYTNRGYREFKPRRIRLSELTLELLQEVGFLVAECGNGVEAETCQQAHESTISQDIWFMFCWRFRGMDGVAQVYVFLKVAFKIKHDPPLSQSERQVQENAGKKRKLTSSQPEEVALKRQKTTHNSLLLQSELEVQEKLQRRGSWN</sequence>
<feature type="region of interest" description="Disordered" evidence="1">
    <location>
        <begin position="513"/>
        <end position="549"/>
    </location>
</feature>
<organism evidence="2 3">
    <name type="scientific">Calocera cornea HHB12733</name>
    <dbReference type="NCBI Taxonomy" id="1353952"/>
    <lineage>
        <taxon>Eukaryota</taxon>
        <taxon>Fungi</taxon>
        <taxon>Dikarya</taxon>
        <taxon>Basidiomycota</taxon>
        <taxon>Agaricomycotina</taxon>
        <taxon>Dacrymycetes</taxon>
        <taxon>Dacrymycetales</taxon>
        <taxon>Dacrymycetaceae</taxon>
        <taxon>Calocera</taxon>
    </lineage>
</organism>
<dbReference type="AlphaFoldDB" id="A0A165IQJ9"/>
<evidence type="ECO:0000256" key="1">
    <source>
        <dbReference type="SAM" id="MobiDB-lite"/>
    </source>
</evidence>
<feature type="region of interest" description="Disordered" evidence="1">
    <location>
        <begin position="440"/>
        <end position="498"/>
    </location>
</feature>
<feature type="region of interest" description="Disordered" evidence="1">
    <location>
        <begin position="711"/>
        <end position="743"/>
    </location>
</feature>
<name>A0A165IQJ9_9BASI</name>
<gene>
    <name evidence="2" type="ORF">CALCODRAFT_506518</name>
</gene>
<dbReference type="Proteomes" id="UP000076842">
    <property type="component" value="Unassembled WGS sequence"/>
</dbReference>